<gene>
    <name evidence="1" type="ORF">LCGC14_1799510</name>
</gene>
<reference evidence="1" key="1">
    <citation type="journal article" date="2015" name="Nature">
        <title>Complex archaea that bridge the gap between prokaryotes and eukaryotes.</title>
        <authorList>
            <person name="Spang A."/>
            <person name="Saw J.H."/>
            <person name="Jorgensen S.L."/>
            <person name="Zaremba-Niedzwiedzka K."/>
            <person name="Martijn J."/>
            <person name="Lind A.E."/>
            <person name="van Eijk R."/>
            <person name="Schleper C."/>
            <person name="Guy L."/>
            <person name="Ettema T.J."/>
        </authorList>
    </citation>
    <scope>NUCLEOTIDE SEQUENCE</scope>
</reference>
<protein>
    <submittedName>
        <fullName evidence="1">Uncharacterized protein</fullName>
    </submittedName>
</protein>
<proteinExistence type="predicted"/>
<dbReference type="AlphaFoldDB" id="A0A0F9HCS8"/>
<accession>A0A0F9HCS8</accession>
<sequence length="84" mass="9465">MKKERLQYLAGITEGFTWSPEGGERRQSIDTASVELANKLENLIVQVAEAQGASKHHILRNINEILSLSWGPDPELTKHKKLSR</sequence>
<name>A0A0F9HCS8_9ZZZZ</name>
<organism evidence="1">
    <name type="scientific">marine sediment metagenome</name>
    <dbReference type="NCBI Taxonomy" id="412755"/>
    <lineage>
        <taxon>unclassified sequences</taxon>
        <taxon>metagenomes</taxon>
        <taxon>ecological metagenomes</taxon>
    </lineage>
</organism>
<evidence type="ECO:0000313" key="1">
    <source>
        <dbReference type="EMBL" id="KKM00932.1"/>
    </source>
</evidence>
<comment type="caution">
    <text evidence="1">The sequence shown here is derived from an EMBL/GenBank/DDBJ whole genome shotgun (WGS) entry which is preliminary data.</text>
</comment>
<dbReference type="EMBL" id="LAZR01017316">
    <property type="protein sequence ID" value="KKM00932.1"/>
    <property type="molecule type" value="Genomic_DNA"/>
</dbReference>